<protein>
    <submittedName>
        <fullName evidence="1">Uncharacterized protein</fullName>
    </submittedName>
</protein>
<accession>A0A0R3MWH8</accession>
<gene>
    <name evidence="1" type="ORF">CQ13_29400</name>
</gene>
<name>A0A0R3MWH8_9BRAD</name>
<evidence type="ECO:0000313" key="1">
    <source>
        <dbReference type="EMBL" id="KRR22389.1"/>
    </source>
</evidence>
<dbReference type="Proteomes" id="UP000052023">
    <property type="component" value="Unassembled WGS sequence"/>
</dbReference>
<sequence length="59" mass="6415">MAKRKTPERREWTATDIHKLKGLAKKKAGVDKIARALKRTVAATAVKASNLGVSLDTRG</sequence>
<dbReference type="AlphaFoldDB" id="A0A0R3MWH8"/>
<organism evidence="1 2">
    <name type="scientific">Bradyrhizobium retamae</name>
    <dbReference type="NCBI Taxonomy" id="1300035"/>
    <lineage>
        <taxon>Bacteria</taxon>
        <taxon>Pseudomonadati</taxon>
        <taxon>Pseudomonadota</taxon>
        <taxon>Alphaproteobacteria</taxon>
        <taxon>Hyphomicrobiales</taxon>
        <taxon>Nitrobacteraceae</taxon>
        <taxon>Bradyrhizobium</taxon>
    </lineage>
</organism>
<comment type="caution">
    <text evidence="1">The sequence shown here is derived from an EMBL/GenBank/DDBJ whole genome shotgun (WGS) entry which is preliminary data.</text>
</comment>
<proteinExistence type="predicted"/>
<reference evidence="1 2" key="1">
    <citation type="submission" date="2014-03" db="EMBL/GenBank/DDBJ databases">
        <title>Bradyrhizobium valentinum sp. nov., isolated from effective nodules of Lupinus mariae-josephae, a lupine endemic of basic-lime soils in Eastern Spain.</title>
        <authorList>
            <person name="Duran D."/>
            <person name="Rey L."/>
            <person name="Navarro A."/>
            <person name="Busquets A."/>
            <person name="Imperial J."/>
            <person name="Ruiz-Argueso T."/>
        </authorList>
    </citation>
    <scope>NUCLEOTIDE SEQUENCE [LARGE SCALE GENOMIC DNA]</scope>
    <source>
        <strain evidence="1 2">Ro19</strain>
    </source>
</reference>
<keyword evidence="2" id="KW-1185">Reference proteome</keyword>
<dbReference type="EMBL" id="LLYA01000165">
    <property type="protein sequence ID" value="KRR22389.1"/>
    <property type="molecule type" value="Genomic_DNA"/>
</dbReference>
<evidence type="ECO:0000313" key="2">
    <source>
        <dbReference type="Proteomes" id="UP000052023"/>
    </source>
</evidence>